<dbReference type="PROSITE" id="PS51450">
    <property type="entry name" value="LRR"/>
    <property type="match status" value="1"/>
</dbReference>
<dbReference type="GO" id="GO:0005524">
    <property type="term" value="F:ATP binding"/>
    <property type="evidence" value="ECO:0007669"/>
    <property type="project" value="UniProtKB-KW"/>
</dbReference>
<dbReference type="InterPro" id="IPR032675">
    <property type="entry name" value="LRR_dom_sf"/>
</dbReference>
<evidence type="ECO:0000256" key="13">
    <source>
        <dbReference type="ARBA" id="ARBA00022840"/>
    </source>
</evidence>
<feature type="transmembrane region" description="Helical" evidence="19">
    <location>
        <begin position="1012"/>
        <end position="1033"/>
    </location>
</feature>
<evidence type="ECO:0000256" key="5">
    <source>
        <dbReference type="ARBA" id="ARBA00022527"/>
    </source>
</evidence>
<feature type="transmembrane region" description="Helical" evidence="19">
    <location>
        <begin position="114"/>
        <end position="137"/>
    </location>
</feature>
<evidence type="ECO:0000256" key="18">
    <source>
        <dbReference type="ARBA" id="ARBA00048679"/>
    </source>
</evidence>
<evidence type="ECO:0000313" key="22">
    <source>
        <dbReference type="Proteomes" id="UP000006591"/>
    </source>
</evidence>
<sequence length="1076" mass="120126">MNLNLSRNHLSGKISDDIGAMKSLQSLDLSMNRISGEIPMSLSDLTFLSSLDLSCHNLVGRIPQGHQLDTLYPNNPSMYDGNGGLCGPPLQRNCSAPKLGSQNKSVNDSEPTMLFCFGIVTGFLIGLWVVFCAVMFIRSWRVAYFRQSDKFYDKTYVTNGCKPRERDALLAFKEGITDDPAGLLASWRRRRLGGGHELQDCCRWRGVQCSDQTAGHVIKLDLRNAFQDDHHHDATLVGEIGQSLISLEHLEYLDLSMNNLEGPTGRLPEFLGSFKSLRYLNLSGIRFSGMVPPHIGNLSNLQILDLSISTVHQDDIYYLPFLYSGDASWLARLSSLQYLNLNGVNLSAALDWPNALNMVPSLKVLSLSSCSLQSARQSLPLLNVTQLEALDLSENEFNHPTESSWIWNLTSLKYLNLSSTGLYGEIPNALGKMHSLQVLDFSFDEGYSMGMSITKKGNMCTMKADLKNLCNLQVLFLDYRLASGDIAEIFDSLPQCSPNQQLKEVHLAGNHITGMIPNGIGRLTSLVTLDLFNNNITGKVPSEIGMLTNLKNLYLHNNHLDGVITEKHFARLINLKSIYLCYNSLKIVVDPEWLPPFRVEKAYFSSCWMGPKFPAWLQSQVYIVELIMNDAGIDDTFPDWFSTTFSKATFLEISNNQIGGELPTDMENMSVKRLNLDSNQIAGQIPRMPRNLTLLDISNNHITGHVPQSFCELRNIEGIDLSDNLLKGDFPQCSGMRKMSILRISNNSFSGNFPSFLQGWTNLSFLDLSWNKFSGSLPTWIGNFSNLEFLRLKHNMFSGNIPVSITKLGRLSHLDLACNCLSGTIPQYLSNLTSMMRKHYTRKNEERLSGCDYKSSVSMKGQELLYNEKIVPVVTIDLSSNLLIGAIPEDLVSLVGLINLNLSRNYLSGKIPYRIGDMQSLESLDISKNKLYGEIPVSLSDLTYLSYLNLSYNNLTGRVPSGSQLDTLNDQHPYDGNDGLCGPPLENSCSSSSASKQRHLIRSKQSLGMGPFSLGVVLGFIAGLWVVFCTLLFKKSWRVAYFCLLDNMYNNIARKNMSKIVDVAGWYIDLTSPIDK</sequence>
<dbReference type="InterPro" id="IPR001611">
    <property type="entry name" value="Leu-rich_rpt"/>
</dbReference>
<proteinExistence type="inferred from homology"/>
<evidence type="ECO:0000256" key="1">
    <source>
        <dbReference type="ARBA" id="ARBA00004251"/>
    </source>
</evidence>
<dbReference type="Pfam" id="PF00560">
    <property type="entry name" value="LRR_1"/>
    <property type="match status" value="11"/>
</dbReference>
<dbReference type="GO" id="GO:0005886">
    <property type="term" value="C:plasma membrane"/>
    <property type="evidence" value="ECO:0007669"/>
    <property type="project" value="UniProtKB-SubCell"/>
</dbReference>
<evidence type="ECO:0000256" key="11">
    <source>
        <dbReference type="ARBA" id="ARBA00022741"/>
    </source>
</evidence>
<name>A0A0E0J3B8_ORYNI</name>
<dbReference type="SMART" id="SM00369">
    <property type="entry name" value="LRR_TYP"/>
    <property type="match status" value="8"/>
</dbReference>
<evidence type="ECO:0000256" key="7">
    <source>
        <dbReference type="ARBA" id="ARBA00022626"/>
    </source>
</evidence>
<dbReference type="AlphaFoldDB" id="A0A0E0J3B8"/>
<evidence type="ECO:0000256" key="2">
    <source>
        <dbReference type="ARBA" id="ARBA00009592"/>
    </source>
</evidence>
<dbReference type="InterPro" id="IPR003591">
    <property type="entry name" value="Leu-rich_rpt_typical-subtyp"/>
</dbReference>
<dbReference type="Gramene" id="ONIVA11G17030.1">
    <property type="protein sequence ID" value="ONIVA11G17030.1"/>
    <property type="gene ID" value="ONIVA11G17030"/>
</dbReference>
<dbReference type="HOGENOM" id="CLU_000288_18_3_1"/>
<keyword evidence="4" id="KW-1003">Cell membrane</keyword>
<keyword evidence="8 19" id="KW-0812">Transmembrane</keyword>
<evidence type="ECO:0000256" key="16">
    <source>
        <dbReference type="ARBA" id="ARBA00023180"/>
    </source>
</evidence>
<dbReference type="Pfam" id="PF13855">
    <property type="entry name" value="LRR_8"/>
    <property type="match status" value="1"/>
</dbReference>
<accession>A0A0E0J3B8</accession>
<keyword evidence="11" id="KW-0547">Nucleotide-binding</keyword>
<evidence type="ECO:0000256" key="15">
    <source>
        <dbReference type="ARBA" id="ARBA00023136"/>
    </source>
</evidence>
<keyword evidence="16" id="KW-0325">Glycoprotein</keyword>
<keyword evidence="14 19" id="KW-1133">Transmembrane helix</keyword>
<evidence type="ECO:0000256" key="6">
    <source>
        <dbReference type="ARBA" id="ARBA00022614"/>
    </source>
</evidence>
<dbReference type="GO" id="GO:0004674">
    <property type="term" value="F:protein serine/threonine kinase activity"/>
    <property type="evidence" value="ECO:0007669"/>
    <property type="project" value="UniProtKB-KW"/>
</dbReference>
<keyword evidence="5" id="KW-0808">Transferase</keyword>
<evidence type="ECO:0000256" key="19">
    <source>
        <dbReference type="SAM" id="Phobius"/>
    </source>
</evidence>
<evidence type="ECO:0000313" key="21">
    <source>
        <dbReference type="EnsemblPlants" id="ONIVA11G17030.1"/>
    </source>
</evidence>
<keyword evidence="9" id="KW-0732">Signal</keyword>
<dbReference type="FunFam" id="3.80.10.10:FF:000383">
    <property type="entry name" value="Leucine-rich repeat receptor protein kinase EMS1"/>
    <property type="match status" value="1"/>
</dbReference>
<keyword evidence="13" id="KW-0067">ATP-binding</keyword>
<dbReference type="STRING" id="4536.A0A0E0J3B8"/>
<reference evidence="21" key="1">
    <citation type="submission" date="2015-04" db="UniProtKB">
        <authorList>
            <consortium name="EnsemblPlants"/>
        </authorList>
    </citation>
    <scope>IDENTIFICATION</scope>
    <source>
        <strain evidence="21">SL10</strain>
    </source>
</reference>
<dbReference type="EC" id="2.7.11.1" evidence="3"/>
<keyword evidence="22" id="KW-1185">Reference proteome</keyword>
<dbReference type="OMA" id="SMENFFI"/>
<dbReference type="FunFam" id="3.80.10.10:FF:000095">
    <property type="entry name" value="LRR receptor-like serine/threonine-protein kinase GSO1"/>
    <property type="match status" value="1"/>
</dbReference>
<evidence type="ECO:0000256" key="10">
    <source>
        <dbReference type="ARBA" id="ARBA00022737"/>
    </source>
</evidence>
<keyword evidence="6" id="KW-0433">Leucine-rich repeat</keyword>
<dbReference type="GO" id="GO:0009742">
    <property type="term" value="P:brassinosteroid mediated signaling pathway"/>
    <property type="evidence" value="ECO:0007669"/>
    <property type="project" value="UniProtKB-KW"/>
</dbReference>
<dbReference type="SUPFAM" id="SSF52058">
    <property type="entry name" value="L domain-like"/>
    <property type="match status" value="3"/>
</dbReference>
<dbReference type="EnsemblPlants" id="ONIVA11G17030.1">
    <property type="protein sequence ID" value="ONIVA11G17030.1"/>
    <property type="gene ID" value="ONIVA11G17030"/>
</dbReference>
<comment type="catalytic activity">
    <reaction evidence="18">
        <text>L-seryl-[protein] + ATP = O-phospho-L-seryl-[protein] + ADP + H(+)</text>
        <dbReference type="Rhea" id="RHEA:17989"/>
        <dbReference type="Rhea" id="RHEA-COMP:9863"/>
        <dbReference type="Rhea" id="RHEA-COMP:11604"/>
        <dbReference type="ChEBI" id="CHEBI:15378"/>
        <dbReference type="ChEBI" id="CHEBI:29999"/>
        <dbReference type="ChEBI" id="CHEBI:30616"/>
        <dbReference type="ChEBI" id="CHEBI:83421"/>
        <dbReference type="ChEBI" id="CHEBI:456216"/>
        <dbReference type="EC" id="2.7.11.1"/>
    </reaction>
</comment>
<organism evidence="21">
    <name type="scientific">Oryza nivara</name>
    <name type="common">Indian wild rice</name>
    <name type="synonym">Oryza sativa f. spontanea</name>
    <dbReference type="NCBI Taxonomy" id="4536"/>
    <lineage>
        <taxon>Eukaryota</taxon>
        <taxon>Viridiplantae</taxon>
        <taxon>Streptophyta</taxon>
        <taxon>Embryophyta</taxon>
        <taxon>Tracheophyta</taxon>
        <taxon>Spermatophyta</taxon>
        <taxon>Magnoliopsida</taxon>
        <taxon>Liliopsida</taxon>
        <taxon>Poales</taxon>
        <taxon>Poaceae</taxon>
        <taxon>BOP clade</taxon>
        <taxon>Oryzoideae</taxon>
        <taxon>Oryzeae</taxon>
        <taxon>Oryzinae</taxon>
        <taxon>Oryza</taxon>
    </lineage>
</organism>
<feature type="domain" description="Leucine-rich repeat-containing N-terminal plant-type" evidence="20">
    <location>
        <begin position="164"/>
        <end position="210"/>
    </location>
</feature>
<dbReference type="PANTHER" id="PTHR48063:SF95">
    <property type="entry name" value="OS11G0564900 PROTEIN"/>
    <property type="match status" value="1"/>
</dbReference>
<dbReference type="FunFam" id="3.80.10.10:FF:000111">
    <property type="entry name" value="LRR receptor-like serine/threonine-protein kinase ERECTA"/>
    <property type="match status" value="1"/>
</dbReference>
<dbReference type="FunFam" id="3.80.10.10:FF:000649">
    <property type="entry name" value="Leucine Rich Repeat family protein"/>
    <property type="match status" value="1"/>
</dbReference>
<keyword evidence="5" id="KW-0723">Serine/threonine-protein kinase</keyword>
<evidence type="ECO:0000256" key="9">
    <source>
        <dbReference type="ARBA" id="ARBA00022729"/>
    </source>
</evidence>
<evidence type="ECO:0000259" key="20">
    <source>
        <dbReference type="Pfam" id="PF08263"/>
    </source>
</evidence>
<keyword evidence="15 19" id="KW-0472">Membrane</keyword>
<dbReference type="Proteomes" id="UP000006591">
    <property type="component" value="Chromosome 11"/>
</dbReference>
<evidence type="ECO:0000256" key="8">
    <source>
        <dbReference type="ARBA" id="ARBA00022692"/>
    </source>
</evidence>
<dbReference type="InterPro" id="IPR046956">
    <property type="entry name" value="RLP23-like"/>
</dbReference>
<keyword evidence="7" id="KW-1070">Brassinosteroid signaling pathway</keyword>
<dbReference type="InterPro" id="IPR013210">
    <property type="entry name" value="LRR_N_plant-typ"/>
</dbReference>
<dbReference type="Gene3D" id="3.80.10.10">
    <property type="entry name" value="Ribonuclease Inhibitor"/>
    <property type="match status" value="5"/>
</dbReference>
<evidence type="ECO:0000256" key="12">
    <source>
        <dbReference type="ARBA" id="ARBA00022777"/>
    </source>
</evidence>
<reference evidence="21" key="2">
    <citation type="submission" date="2018-04" db="EMBL/GenBank/DDBJ databases">
        <title>OnivRS2 (Oryza nivara Reference Sequence Version 2).</title>
        <authorList>
            <person name="Zhang J."/>
            <person name="Kudrna D."/>
            <person name="Lee S."/>
            <person name="Talag J."/>
            <person name="Rajasekar S."/>
            <person name="Welchert J."/>
            <person name="Hsing Y.-I."/>
            <person name="Wing R.A."/>
        </authorList>
    </citation>
    <scope>NUCLEOTIDE SEQUENCE [LARGE SCALE GENOMIC DNA]</scope>
    <source>
        <strain evidence="21">SL10</strain>
    </source>
</reference>
<dbReference type="Pfam" id="PF08263">
    <property type="entry name" value="LRRNT_2"/>
    <property type="match status" value="1"/>
</dbReference>
<comment type="subcellular location">
    <subcellularLocation>
        <location evidence="1">Cell membrane</location>
        <topology evidence="1">Single-pass type I membrane protein</topology>
    </subcellularLocation>
</comment>
<keyword evidence="10" id="KW-0677">Repeat</keyword>
<dbReference type="SUPFAM" id="SSF52047">
    <property type="entry name" value="RNI-like"/>
    <property type="match status" value="1"/>
</dbReference>
<evidence type="ECO:0000256" key="14">
    <source>
        <dbReference type="ARBA" id="ARBA00022989"/>
    </source>
</evidence>
<protein>
    <recommendedName>
        <fullName evidence="3">non-specific serine/threonine protein kinase</fullName>
        <ecNumber evidence="3">2.7.11.1</ecNumber>
    </recommendedName>
</protein>
<comment type="catalytic activity">
    <reaction evidence="17">
        <text>L-threonyl-[protein] + ATP = O-phospho-L-threonyl-[protein] + ADP + H(+)</text>
        <dbReference type="Rhea" id="RHEA:46608"/>
        <dbReference type="Rhea" id="RHEA-COMP:11060"/>
        <dbReference type="Rhea" id="RHEA-COMP:11605"/>
        <dbReference type="ChEBI" id="CHEBI:15378"/>
        <dbReference type="ChEBI" id="CHEBI:30013"/>
        <dbReference type="ChEBI" id="CHEBI:30616"/>
        <dbReference type="ChEBI" id="CHEBI:61977"/>
        <dbReference type="ChEBI" id="CHEBI:456216"/>
        <dbReference type="EC" id="2.7.11.1"/>
    </reaction>
</comment>
<keyword evidence="12" id="KW-0418">Kinase</keyword>
<dbReference type="eggNOG" id="KOG0619">
    <property type="taxonomic scope" value="Eukaryota"/>
</dbReference>
<evidence type="ECO:0000256" key="4">
    <source>
        <dbReference type="ARBA" id="ARBA00022475"/>
    </source>
</evidence>
<evidence type="ECO:0000256" key="3">
    <source>
        <dbReference type="ARBA" id="ARBA00012513"/>
    </source>
</evidence>
<evidence type="ECO:0000256" key="17">
    <source>
        <dbReference type="ARBA" id="ARBA00047899"/>
    </source>
</evidence>
<dbReference type="PANTHER" id="PTHR48063">
    <property type="entry name" value="LRR RECEPTOR-LIKE KINASE"/>
    <property type="match status" value="1"/>
</dbReference>
<comment type="similarity">
    <text evidence="2">Belongs to the RLP family.</text>
</comment>